<organism evidence="20 21">
    <name type="scientific">Candidatus Pantoea edessiphila</name>
    <dbReference type="NCBI Taxonomy" id="2044610"/>
    <lineage>
        <taxon>Bacteria</taxon>
        <taxon>Pseudomonadati</taxon>
        <taxon>Pseudomonadota</taxon>
        <taxon>Gammaproteobacteria</taxon>
        <taxon>Enterobacterales</taxon>
        <taxon>Erwiniaceae</taxon>
        <taxon>Pantoea</taxon>
    </lineage>
</organism>
<dbReference type="PIRSF" id="PIRSF000203">
    <property type="entry name" value="NADP_transhydrogenase_alpha"/>
    <property type="match status" value="1"/>
</dbReference>
<dbReference type="EMBL" id="PDKU01000001">
    <property type="protein sequence ID" value="PPI86791.1"/>
    <property type="molecule type" value="Genomic_DNA"/>
</dbReference>
<dbReference type="NCBIfam" id="NF006942">
    <property type="entry name" value="PRK09424.1"/>
    <property type="match status" value="1"/>
</dbReference>
<evidence type="ECO:0000256" key="8">
    <source>
        <dbReference type="ARBA" id="ARBA00022741"/>
    </source>
</evidence>
<dbReference type="InterPro" id="IPR007698">
    <property type="entry name" value="AlaDH/PNT_NAD(H)-bd"/>
</dbReference>
<evidence type="ECO:0000256" key="3">
    <source>
        <dbReference type="ARBA" id="ARBA00005689"/>
    </source>
</evidence>
<dbReference type="InterPro" id="IPR024605">
    <property type="entry name" value="NADP_transhyd_a_C"/>
</dbReference>
<comment type="similarity">
    <text evidence="3 16">Belongs to the AlaDH/PNT family.</text>
</comment>
<sequence>MLIGITKEKLINESRVAATPQTVSKLINLGFSVKIENDAGKNANFDNQSYIDAGAEITSTQEIWQLDIILKINAPDDKEISLLKEGSILISFIWPAKNQLLVNQLAKKKITVIAMDSIPRISRAQSLDALSSMANIAGYRAVVEAAYAFDRFFGGQITAAGKLLPAKVLVIGAGVSGLSAISAAKNMGAIVRAFDTRSEVKEQIQSLGAEFLQLDYEETINSNDGYASVMSKDFIKAEMKLFNHQTKEADIVITTALIPGKEAPKLITEQMVQGMKYGSVIVDLAIQSGGNCSLTIPDKIITTNNGVKIIGYTDLASRLPTQSSQLYANNILNLIKLISKGKQGKIELDFNDVVVRHITIIDKGNIIWPAPPIKISIGPEIKSPESQEEKLKKQQKTKKNQDYYNYKYIFAIMMSVVFVCLSNKASSDLLSHVTIFILSCIVGYYIVWNVNHALHTPLMSVTNAISGIIIIGAILQIGDSNITNYIAFIAILISSINIFGGFNVTNRMLKMFRKG</sequence>
<feature type="transmembrane region" description="Helical" evidence="17">
    <location>
        <begin position="403"/>
        <end position="422"/>
    </location>
</feature>
<feature type="domain" description="Alanine dehydrogenase/pyridine nucleotide transhydrogenase N-terminal" evidence="19">
    <location>
        <begin position="4"/>
        <end position="137"/>
    </location>
</feature>
<evidence type="ECO:0000256" key="6">
    <source>
        <dbReference type="ARBA" id="ARBA00022519"/>
    </source>
</evidence>
<accession>A0A2P5SWU2</accession>
<dbReference type="InterPro" id="IPR007886">
    <property type="entry name" value="AlaDH/PNT_N"/>
</dbReference>
<dbReference type="Pfam" id="PF05222">
    <property type="entry name" value="AlaDh_PNT_N"/>
    <property type="match status" value="1"/>
</dbReference>
<dbReference type="FunFam" id="3.40.50.720:FF:000028">
    <property type="entry name" value="NAD(P) transhydrogenase subunit alpha"/>
    <property type="match status" value="1"/>
</dbReference>
<dbReference type="GO" id="GO:0050661">
    <property type="term" value="F:NADP binding"/>
    <property type="evidence" value="ECO:0007669"/>
    <property type="project" value="TreeGrafter"/>
</dbReference>
<evidence type="ECO:0000256" key="2">
    <source>
        <dbReference type="ARBA" id="ARBA00004429"/>
    </source>
</evidence>
<keyword evidence="10 16" id="KW-1278">Translocase</keyword>
<evidence type="ECO:0000256" key="12">
    <source>
        <dbReference type="ARBA" id="ARBA00023027"/>
    </source>
</evidence>
<dbReference type="NCBIfam" id="TIGR00561">
    <property type="entry name" value="pntA"/>
    <property type="match status" value="1"/>
</dbReference>
<keyword evidence="12 16" id="KW-0520">NAD</keyword>
<keyword evidence="6" id="KW-0997">Cell inner membrane</keyword>
<dbReference type="GO" id="GO:0008750">
    <property type="term" value="F:proton-translocating NAD(P)+ transhydrogenase activity"/>
    <property type="evidence" value="ECO:0007669"/>
    <property type="project" value="UniProtKB-EC"/>
</dbReference>
<dbReference type="AlphaFoldDB" id="A0A2P5SWU2"/>
<comment type="function">
    <text evidence="1 16">The transhydrogenation between NADH and NADP is coupled to respiration and ATP hydrolysis and functions as a proton pump across the membrane.</text>
</comment>
<evidence type="ECO:0000256" key="15">
    <source>
        <dbReference type="ARBA" id="ARBA00071831"/>
    </source>
</evidence>
<dbReference type="RefSeq" id="WP_136129956.1">
    <property type="nucleotide sequence ID" value="NZ_PDKU01000001.1"/>
</dbReference>
<dbReference type="SUPFAM" id="SSF51735">
    <property type="entry name" value="NAD(P)-binding Rossmann-fold domains"/>
    <property type="match status" value="1"/>
</dbReference>
<dbReference type="SMART" id="SM01002">
    <property type="entry name" value="AlaDh_PNT_C"/>
    <property type="match status" value="1"/>
</dbReference>
<dbReference type="PANTHER" id="PTHR10160">
    <property type="entry name" value="NAD(P) TRANSHYDROGENASE"/>
    <property type="match status" value="1"/>
</dbReference>
<keyword evidence="7 17" id="KW-0812">Transmembrane</keyword>
<evidence type="ECO:0000256" key="1">
    <source>
        <dbReference type="ARBA" id="ARBA00003943"/>
    </source>
</evidence>
<gene>
    <name evidence="20" type="ORF">CRV10_00855</name>
</gene>
<dbReference type="Gene3D" id="3.40.50.720">
    <property type="entry name" value="NAD(P)-binding Rossmann-like Domain"/>
    <property type="match status" value="2"/>
</dbReference>
<protein>
    <recommendedName>
        <fullName evidence="15 16">NAD(P) transhydrogenase subunit alpha</fullName>
        <ecNumber evidence="4 16">7.1.1.1</ecNumber>
    </recommendedName>
</protein>
<feature type="transmembrane region" description="Helical" evidence="17">
    <location>
        <begin position="429"/>
        <end position="448"/>
    </location>
</feature>
<evidence type="ECO:0000256" key="16">
    <source>
        <dbReference type="PIRNR" id="PIRNR000203"/>
    </source>
</evidence>
<evidence type="ECO:0000256" key="9">
    <source>
        <dbReference type="ARBA" id="ARBA00022857"/>
    </source>
</evidence>
<dbReference type="OrthoDB" id="9804592at2"/>
<dbReference type="FunFam" id="3.40.50.720:FF:000063">
    <property type="entry name" value="NAD(P) transhydrogenase subunit alpha"/>
    <property type="match status" value="1"/>
</dbReference>
<feature type="transmembrane region" description="Helical" evidence="17">
    <location>
        <begin position="454"/>
        <end position="475"/>
    </location>
</feature>
<comment type="caution">
    <text evidence="20">The sequence shown here is derived from an EMBL/GenBank/DDBJ whole genome shotgun (WGS) entry which is preliminary data.</text>
</comment>
<evidence type="ECO:0000259" key="18">
    <source>
        <dbReference type="SMART" id="SM01002"/>
    </source>
</evidence>
<keyword evidence="5" id="KW-1003">Cell membrane</keyword>
<evidence type="ECO:0000256" key="11">
    <source>
        <dbReference type="ARBA" id="ARBA00022989"/>
    </source>
</evidence>
<dbReference type="GO" id="GO:0005886">
    <property type="term" value="C:plasma membrane"/>
    <property type="evidence" value="ECO:0007669"/>
    <property type="project" value="UniProtKB-SubCell"/>
</dbReference>
<dbReference type="Pfam" id="PF01262">
    <property type="entry name" value="AlaDh_PNT_C"/>
    <property type="match status" value="1"/>
</dbReference>
<feature type="transmembrane region" description="Helical" evidence="17">
    <location>
        <begin position="482"/>
        <end position="502"/>
    </location>
</feature>
<comment type="catalytic activity">
    <reaction evidence="14 16">
        <text>NAD(+) + NADPH + H(+)(in) = NADH + NADP(+) + H(+)(out)</text>
        <dbReference type="Rhea" id="RHEA:47992"/>
        <dbReference type="ChEBI" id="CHEBI:15378"/>
        <dbReference type="ChEBI" id="CHEBI:57540"/>
        <dbReference type="ChEBI" id="CHEBI:57783"/>
        <dbReference type="ChEBI" id="CHEBI:57945"/>
        <dbReference type="ChEBI" id="CHEBI:58349"/>
        <dbReference type="EC" id="7.1.1.1"/>
    </reaction>
</comment>
<keyword evidence="8 16" id="KW-0547">Nucleotide-binding</keyword>
<dbReference type="InterPro" id="IPR026255">
    <property type="entry name" value="NADP_transhyd_a"/>
</dbReference>
<dbReference type="SMART" id="SM01003">
    <property type="entry name" value="AlaDh_PNT_N"/>
    <property type="match status" value="1"/>
</dbReference>
<proteinExistence type="inferred from homology"/>
<dbReference type="Pfam" id="PF12769">
    <property type="entry name" value="PNTB_4TM"/>
    <property type="match status" value="1"/>
</dbReference>
<dbReference type="GO" id="GO:0006740">
    <property type="term" value="P:NADPH regeneration"/>
    <property type="evidence" value="ECO:0007669"/>
    <property type="project" value="TreeGrafter"/>
</dbReference>
<evidence type="ECO:0000256" key="4">
    <source>
        <dbReference type="ARBA" id="ARBA00012943"/>
    </source>
</evidence>
<evidence type="ECO:0000256" key="7">
    <source>
        <dbReference type="ARBA" id="ARBA00022692"/>
    </source>
</evidence>
<dbReference type="PANTHER" id="PTHR10160:SF19">
    <property type="entry name" value="PROTON-TRANSLOCATING NAD(P)(+) TRANSHYDROGENASE"/>
    <property type="match status" value="1"/>
</dbReference>
<evidence type="ECO:0000313" key="20">
    <source>
        <dbReference type="EMBL" id="PPI86791.1"/>
    </source>
</evidence>
<feature type="domain" description="Alanine dehydrogenase/pyridine nucleotide transhydrogenase NAD(H)-binding" evidence="18">
    <location>
        <begin position="146"/>
        <end position="311"/>
    </location>
</feature>
<evidence type="ECO:0000256" key="10">
    <source>
        <dbReference type="ARBA" id="ARBA00022967"/>
    </source>
</evidence>
<dbReference type="InterPro" id="IPR036291">
    <property type="entry name" value="NAD(P)-bd_dom_sf"/>
</dbReference>
<dbReference type="CDD" id="cd05304">
    <property type="entry name" value="Rubrum_tdh"/>
    <property type="match status" value="1"/>
</dbReference>
<name>A0A2P5SWU2_9GAMM</name>
<keyword evidence="13 17" id="KW-0472">Membrane</keyword>
<dbReference type="Proteomes" id="UP000296144">
    <property type="component" value="Unassembled WGS sequence"/>
</dbReference>
<evidence type="ECO:0000256" key="13">
    <source>
        <dbReference type="ARBA" id="ARBA00023136"/>
    </source>
</evidence>
<dbReference type="EC" id="7.1.1.1" evidence="4 16"/>
<evidence type="ECO:0000256" key="17">
    <source>
        <dbReference type="SAM" id="Phobius"/>
    </source>
</evidence>
<evidence type="ECO:0000313" key="21">
    <source>
        <dbReference type="Proteomes" id="UP000296144"/>
    </source>
</evidence>
<keyword evidence="21" id="KW-1185">Reference proteome</keyword>
<evidence type="ECO:0000256" key="14">
    <source>
        <dbReference type="ARBA" id="ARBA00048202"/>
    </source>
</evidence>
<reference evidence="20 21" key="1">
    <citation type="journal article" date="2018" name="Genome Biol. Evol.">
        <title>Cladogenesis and Genomic Streamlining in Extracellular Endosymbionts of Tropical Stink Bugs.</title>
        <authorList>
            <person name="Otero-Bravo A."/>
            <person name="Goffredi S."/>
            <person name="Sabree Z.L."/>
        </authorList>
    </citation>
    <scope>NUCLEOTIDE SEQUENCE [LARGE SCALE GENOMIC DNA]</scope>
    <source>
        <strain evidence="20 21">SoEL</strain>
    </source>
</reference>
<keyword evidence="9 16" id="KW-0521">NADP</keyword>
<keyword evidence="11 17" id="KW-1133">Transmembrane helix</keyword>
<dbReference type="SUPFAM" id="SSF52283">
    <property type="entry name" value="Formate/glycerate dehydrogenase catalytic domain-like"/>
    <property type="match status" value="1"/>
</dbReference>
<comment type="subcellular location">
    <subcellularLocation>
        <location evidence="2">Cell inner membrane</location>
        <topology evidence="2">Multi-pass membrane protein</topology>
    </subcellularLocation>
</comment>
<evidence type="ECO:0000259" key="19">
    <source>
        <dbReference type="SMART" id="SM01003"/>
    </source>
</evidence>
<evidence type="ECO:0000256" key="5">
    <source>
        <dbReference type="ARBA" id="ARBA00022475"/>
    </source>
</evidence>